<evidence type="ECO:0000256" key="1">
    <source>
        <dbReference type="SAM" id="Coils"/>
    </source>
</evidence>
<reference evidence="4" key="1">
    <citation type="journal article" date="2017" name="Nat. Microbiol.">
        <title>Global analysis of biosynthetic gene clusters reveals vast potential of secondary metabolite production in Penicillium species.</title>
        <authorList>
            <person name="Nielsen J.C."/>
            <person name="Grijseels S."/>
            <person name="Prigent S."/>
            <person name="Ji B."/>
            <person name="Dainat J."/>
            <person name="Nielsen K.F."/>
            <person name="Frisvad J.C."/>
            <person name="Workman M."/>
            <person name="Nielsen J."/>
        </authorList>
    </citation>
    <scope>NUCLEOTIDE SEQUENCE [LARGE SCALE GENOMIC DNA]</scope>
    <source>
        <strain evidence="4">IBT 31811</strain>
    </source>
</reference>
<proteinExistence type="predicted"/>
<dbReference type="EMBL" id="MDYN01000164">
    <property type="protein sequence ID" value="OQD74989.1"/>
    <property type="molecule type" value="Genomic_DNA"/>
</dbReference>
<accession>A0A1V6PD44</accession>
<keyword evidence="4" id="KW-1185">Reference proteome</keyword>
<feature type="coiled-coil region" evidence="1">
    <location>
        <begin position="31"/>
        <end position="58"/>
    </location>
</feature>
<sequence length="118" mass="13414">MPPQSELDCSFAVFPAPNVSRAILPGYHPRLSQAQQRIQDLQQMVNKLEDIAQKQNRESHLEVCGRRISNLERSVEDLVQTMQDRTAPSMAEEQNGVHELPNSIQEPEVRTALKSEDH</sequence>
<keyword evidence="1" id="KW-0175">Coiled coil</keyword>
<feature type="compositionally biased region" description="Basic and acidic residues" evidence="2">
    <location>
        <begin position="107"/>
        <end position="118"/>
    </location>
</feature>
<comment type="caution">
    <text evidence="3">The sequence shown here is derived from an EMBL/GenBank/DDBJ whole genome shotgun (WGS) entry which is preliminary data.</text>
</comment>
<organism evidence="3 4">
    <name type="scientific">Penicillium antarcticum</name>
    <dbReference type="NCBI Taxonomy" id="416450"/>
    <lineage>
        <taxon>Eukaryota</taxon>
        <taxon>Fungi</taxon>
        <taxon>Dikarya</taxon>
        <taxon>Ascomycota</taxon>
        <taxon>Pezizomycotina</taxon>
        <taxon>Eurotiomycetes</taxon>
        <taxon>Eurotiomycetidae</taxon>
        <taxon>Eurotiales</taxon>
        <taxon>Aspergillaceae</taxon>
        <taxon>Penicillium</taxon>
    </lineage>
</organism>
<evidence type="ECO:0000313" key="4">
    <source>
        <dbReference type="Proteomes" id="UP000191672"/>
    </source>
</evidence>
<evidence type="ECO:0000256" key="2">
    <source>
        <dbReference type="SAM" id="MobiDB-lite"/>
    </source>
</evidence>
<dbReference type="Proteomes" id="UP000191672">
    <property type="component" value="Unassembled WGS sequence"/>
</dbReference>
<name>A0A1V6PD44_9EURO</name>
<gene>
    <name evidence="3" type="ORF">PENANT_c164G03748</name>
</gene>
<evidence type="ECO:0000313" key="3">
    <source>
        <dbReference type="EMBL" id="OQD74989.1"/>
    </source>
</evidence>
<protein>
    <submittedName>
        <fullName evidence="3">Uncharacterized protein</fullName>
    </submittedName>
</protein>
<feature type="region of interest" description="Disordered" evidence="2">
    <location>
        <begin position="86"/>
        <end position="118"/>
    </location>
</feature>
<dbReference type="AlphaFoldDB" id="A0A1V6PD44"/>